<dbReference type="InterPro" id="IPR005494">
    <property type="entry name" value="GSPS_pre-ATP-grasp-like_dom"/>
</dbReference>
<evidence type="ECO:0000256" key="3">
    <source>
        <dbReference type="ARBA" id="ARBA00022741"/>
    </source>
</evidence>
<evidence type="ECO:0000313" key="8">
    <source>
        <dbReference type="Proteomes" id="UP000241639"/>
    </source>
</evidence>
<reference evidence="7 8" key="1">
    <citation type="submission" date="2018-04" db="EMBL/GenBank/DDBJ databases">
        <title>Genomic Encyclopedia of Archaeal and Bacterial Type Strains, Phase II (KMG-II): from individual species to whole genera.</title>
        <authorList>
            <person name="Goeker M."/>
        </authorList>
    </citation>
    <scope>NUCLEOTIDE SEQUENCE [LARGE SCALE GENOMIC DNA]</scope>
    <source>
        <strain evidence="7 8">DSM 45169</strain>
    </source>
</reference>
<dbReference type="AlphaFoldDB" id="A0A2T4Z477"/>
<dbReference type="SUPFAM" id="SSF52440">
    <property type="entry name" value="PreATP-grasp domain"/>
    <property type="match status" value="1"/>
</dbReference>
<dbReference type="RefSeq" id="WP_107727991.1">
    <property type="nucleotide sequence ID" value="NZ_PZZP01000002.1"/>
</dbReference>
<keyword evidence="5" id="KW-0460">Magnesium</keyword>
<evidence type="ECO:0000256" key="4">
    <source>
        <dbReference type="ARBA" id="ARBA00022840"/>
    </source>
</evidence>
<keyword evidence="8" id="KW-1185">Reference proteome</keyword>
<evidence type="ECO:0000256" key="2">
    <source>
        <dbReference type="ARBA" id="ARBA00022723"/>
    </source>
</evidence>
<feature type="domain" description="Glutathionylspermidine synthase pre-ATP-grasp-like" evidence="6">
    <location>
        <begin position="23"/>
        <end position="409"/>
    </location>
</feature>
<dbReference type="Gene3D" id="3.30.1490.330">
    <property type="match status" value="1"/>
</dbReference>
<evidence type="ECO:0000313" key="7">
    <source>
        <dbReference type="EMBL" id="PTM56676.1"/>
    </source>
</evidence>
<dbReference type="Proteomes" id="UP000241639">
    <property type="component" value="Unassembled WGS sequence"/>
</dbReference>
<proteinExistence type="predicted"/>
<gene>
    <name evidence="7" type="ORF">C8J48_3001</name>
</gene>
<comment type="caution">
    <text evidence="7">The sequence shown here is derived from an EMBL/GenBank/DDBJ whole genome shotgun (WGS) entry which is preliminary data.</text>
</comment>
<keyword evidence="2" id="KW-0479">Metal-binding</keyword>
<name>A0A2T4Z477_9BACL</name>
<evidence type="ECO:0000259" key="6">
    <source>
        <dbReference type="Pfam" id="PF03738"/>
    </source>
</evidence>
<dbReference type="SUPFAM" id="SSF56059">
    <property type="entry name" value="Glutathione synthetase ATP-binding domain-like"/>
    <property type="match status" value="1"/>
</dbReference>
<dbReference type="Pfam" id="PF03738">
    <property type="entry name" value="GSP_synth"/>
    <property type="match status" value="1"/>
</dbReference>
<dbReference type="EMBL" id="PZZP01000002">
    <property type="protein sequence ID" value="PTM56676.1"/>
    <property type="molecule type" value="Genomic_DNA"/>
</dbReference>
<evidence type="ECO:0000256" key="5">
    <source>
        <dbReference type="ARBA" id="ARBA00022842"/>
    </source>
</evidence>
<protein>
    <submittedName>
        <fullName evidence="7">Glutathionylspermidine synthase</fullName>
    </submittedName>
</protein>
<dbReference type="OrthoDB" id="9765517at2"/>
<dbReference type="GO" id="GO:0046872">
    <property type="term" value="F:metal ion binding"/>
    <property type="evidence" value="ECO:0007669"/>
    <property type="project" value="UniProtKB-KW"/>
</dbReference>
<accession>A0A2T4Z477</accession>
<sequence>MEPYDIRRKRIYEPLREEGVFTWDWFYGEEYALATVEKIPAQWKQELNMATEALGEVFTRVIPVVQRADDELLRELGIPDAAIKAVRVAADAILPTVVGRFDFARTSTGWKMLEFNSDTPTGVVEAFYVNGRVVQALNAGIDPNEGAEAHIRDAFQRAVQAYRDEGRDLRSIAFSALDWHEEDVGTTKYLLERSQLDARFVPLEDLRVEGDRLGFRINDRWESIDLWYRLHAIEILAGETDDDGYPTGAHVLDLIQRGRLATINPPAAFIGQTKALQALIWNLYETGQFFSKEEQRLIGQYCLPTYLENRFSGREPYVVKPVLGREGGAVLLCDADGNVTHCDREEAYWEQPMVYQRRVELDRVEVETIQGRQSGHRLWGSFLLGGKASAILCRVDGPITGNLAYFLPIALETHN</sequence>
<dbReference type="GO" id="GO:0005524">
    <property type="term" value="F:ATP binding"/>
    <property type="evidence" value="ECO:0007669"/>
    <property type="project" value="UniProtKB-KW"/>
</dbReference>
<organism evidence="7 8">
    <name type="scientific">Desmospora activa DSM 45169</name>
    <dbReference type="NCBI Taxonomy" id="1121389"/>
    <lineage>
        <taxon>Bacteria</taxon>
        <taxon>Bacillati</taxon>
        <taxon>Bacillota</taxon>
        <taxon>Bacilli</taxon>
        <taxon>Bacillales</taxon>
        <taxon>Thermoactinomycetaceae</taxon>
        <taxon>Desmospora</taxon>
    </lineage>
</organism>
<dbReference type="GO" id="GO:0016874">
    <property type="term" value="F:ligase activity"/>
    <property type="evidence" value="ECO:0007669"/>
    <property type="project" value="UniProtKB-KW"/>
</dbReference>
<keyword evidence="4" id="KW-0067">ATP-binding</keyword>
<dbReference type="InterPro" id="IPR016185">
    <property type="entry name" value="PreATP-grasp_dom_sf"/>
</dbReference>
<evidence type="ECO:0000256" key="1">
    <source>
        <dbReference type="ARBA" id="ARBA00022598"/>
    </source>
</evidence>
<keyword evidence="1" id="KW-0436">Ligase</keyword>
<keyword evidence="3" id="KW-0547">Nucleotide-binding</keyword>